<evidence type="ECO:0000256" key="1">
    <source>
        <dbReference type="ARBA" id="ARBA00004604"/>
    </source>
</evidence>
<sequence>MKVTNKKNVVKAISAISQNHNIKRNKIKRLAEKKGKKRKKISKKALIEAGLKNETKKPKTKIESTINNNLTKLTSISFQGASGNSSTVLHKQQKQVERDKKPVSFIKRMKDKLKGARFRYLNEQFYSSTSQDALQFFLKDPEAFKAYHSGYMQQVIQWPVKPLDVIIKQITTILKNSKKNVATIIADFGCGDAKLAQAFPEIKIHSFDLIAVNQYVTAGDMAHTGLANGSVDIVVFCLSLMGTNLQSFIKEANRVLKIGGLMKIAEVESRFDNISIFVTNLTKYGFENTKVDQAIEMFVFMDFKKTQDISKTAIKKKLPILELKPCIYKKR</sequence>
<keyword evidence="8 13" id="KW-0949">S-adenosyl-L-methionine</keyword>
<comment type="function">
    <text evidence="13">Probable methyltransferase required to silence rDNA.</text>
</comment>
<dbReference type="GO" id="GO:0008168">
    <property type="term" value="F:methyltransferase activity"/>
    <property type="evidence" value="ECO:0007669"/>
    <property type="project" value="UniProtKB-KW"/>
</dbReference>
<dbReference type="OrthoDB" id="10258825at2759"/>
<dbReference type="InterPro" id="IPR042036">
    <property type="entry name" value="RRP8_N"/>
</dbReference>
<accession>A0A5E4MVC1</accession>
<dbReference type="Pfam" id="PF05148">
    <property type="entry name" value="Methyltransf_8"/>
    <property type="match status" value="1"/>
</dbReference>
<reference evidence="14 15" key="1">
    <citation type="submission" date="2019-08" db="EMBL/GenBank/DDBJ databases">
        <authorList>
            <person name="Alioto T."/>
            <person name="Alioto T."/>
            <person name="Gomez Garrido J."/>
        </authorList>
    </citation>
    <scope>NUCLEOTIDE SEQUENCE [LARGE SCALE GENOMIC DNA]</scope>
</reference>
<evidence type="ECO:0000256" key="6">
    <source>
        <dbReference type="ARBA" id="ARBA00022603"/>
    </source>
</evidence>
<dbReference type="GO" id="GO:0005730">
    <property type="term" value="C:nucleolus"/>
    <property type="evidence" value="ECO:0007669"/>
    <property type="project" value="UniProtKB-SubCell"/>
</dbReference>
<keyword evidence="4" id="KW-0678">Repressor</keyword>
<dbReference type="PANTHER" id="PTHR12787">
    <property type="entry name" value="RIBOSOMAL RNA-PROCESSING PROTEIN 8"/>
    <property type="match status" value="1"/>
</dbReference>
<dbReference type="GO" id="GO:0006364">
    <property type="term" value="P:rRNA processing"/>
    <property type="evidence" value="ECO:0007669"/>
    <property type="project" value="UniProtKB-UniRule"/>
</dbReference>
<evidence type="ECO:0000256" key="5">
    <source>
        <dbReference type="ARBA" id="ARBA00022552"/>
    </source>
</evidence>
<dbReference type="InterPro" id="IPR029063">
    <property type="entry name" value="SAM-dependent_MTases_sf"/>
</dbReference>
<dbReference type="Gene3D" id="1.10.10.2150">
    <property type="entry name" value="Ribosomal RNA-processing protein 8, N-terminal domain"/>
    <property type="match status" value="1"/>
</dbReference>
<dbReference type="EC" id="2.1.1.-" evidence="13"/>
<proteinExistence type="inferred from homology"/>
<keyword evidence="12 13" id="KW-0539">Nucleus</keyword>
<comment type="similarity">
    <text evidence="2 13">Belongs to the methyltransferase superfamily. RRP8 family.</text>
</comment>
<keyword evidence="7 13" id="KW-0808">Transferase</keyword>
<dbReference type="AlphaFoldDB" id="A0A5E4MVC1"/>
<keyword evidence="6 13" id="KW-0489">Methyltransferase</keyword>
<dbReference type="FunFam" id="1.10.10.2150:FF:000001">
    <property type="entry name" value="Ribosomal RNA-processing protein 8"/>
    <property type="match status" value="1"/>
</dbReference>
<evidence type="ECO:0000313" key="14">
    <source>
        <dbReference type="EMBL" id="VVC36234.1"/>
    </source>
</evidence>
<dbReference type="GO" id="GO:0042149">
    <property type="term" value="P:cellular response to glucose starvation"/>
    <property type="evidence" value="ECO:0007669"/>
    <property type="project" value="TreeGrafter"/>
</dbReference>
<dbReference type="GO" id="GO:0046015">
    <property type="term" value="P:regulation of transcription by glucose"/>
    <property type="evidence" value="ECO:0007669"/>
    <property type="project" value="TreeGrafter"/>
</dbReference>
<keyword evidence="11" id="KW-0804">Transcription</keyword>
<organism evidence="14 15">
    <name type="scientific">Cinara cedri</name>
    <dbReference type="NCBI Taxonomy" id="506608"/>
    <lineage>
        <taxon>Eukaryota</taxon>
        <taxon>Metazoa</taxon>
        <taxon>Ecdysozoa</taxon>
        <taxon>Arthropoda</taxon>
        <taxon>Hexapoda</taxon>
        <taxon>Insecta</taxon>
        <taxon>Pterygota</taxon>
        <taxon>Neoptera</taxon>
        <taxon>Paraneoptera</taxon>
        <taxon>Hemiptera</taxon>
        <taxon>Sternorrhyncha</taxon>
        <taxon>Aphidomorpha</taxon>
        <taxon>Aphidoidea</taxon>
        <taxon>Aphididae</taxon>
        <taxon>Lachninae</taxon>
        <taxon>Cinara</taxon>
    </lineage>
</organism>
<dbReference type="Gene3D" id="3.40.50.150">
    <property type="entry name" value="Vaccinia Virus protein VP39"/>
    <property type="match status" value="1"/>
</dbReference>
<dbReference type="GO" id="GO:0033553">
    <property type="term" value="C:rDNA heterochromatin"/>
    <property type="evidence" value="ECO:0007669"/>
    <property type="project" value="TreeGrafter"/>
</dbReference>
<evidence type="ECO:0000256" key="10">
    <source>
        <dbReference type="ARBA" id="ARBA00023015"/>
    </source>
</evidence>
<evidence type="ECO:0000313" key="15">
    <source>
        <dbReference type="Proteomes" id="UP000325440"/>
    </source>
</evidence>
<evidence type="ECO:0000256" key="11">
    <source>
        <dbReference type="ARBA" id="ARBA00023163"/>
    </source>
</evidence>
<keyword evidence="5 13" id="KW-0698">rRNA processing</keyword>
<evidence type="ECO:0000256" key="13">
    <source>
        <dbReference type="RuleBase" id="RU365074"/>
    </source>
</evidence>
<evidence type="ECO:0000256" key="8">
    <source>
        <dbReference type="ARBA" id="ARBA00022691"/>
    </source>
</evidence>
<dbReference type="PANTHER" id="PTHR12787:SF0">
    <property type="entry name" value="RIBOSOMAL RNA-PROCESSING PROTEIN 8"/>
    <property type="match status" value="1"/>
</dbReference>
<gene>
    <name evidence="14" type="ORF">CINCED_3A008345</name>
</gene>
<dbReference type="Proteomes" id="UP000325440">
    <property type="component" value="Unassembled WGS sequence"/>
</dbReference>
<protein>
    <recommendedName>
        <fullName evidence="3 13">Ribosomal RNA-processing protein 8</fullName>
        <ecNumber evidence="13">2.1.1.-</ecNumber>
    </recommendedName>
</protein>
<evidence type="ECO:0000256" key="4">
    <source>
        <dbReference type="ARBA" id="ARBA00022491"/>
    </source>
</evidence>
<keyword evidence="15" id="KW-1185">Reference proteome</keyword>
<dbReference type="GO" id="GO:0000183">
    <property type="term" value="P:rDNA heterochromatin formation"/>
    <property type="evidence" value="ECO:0007669"/>
    <property type="project" value="TreeGrafter"/>
</dbReference>
<dbReference type="CDD" id="cd02440">
    <property type="entry name" value="AdoMet_MTases"/>
    <property type="match status" value="1"/>
</dbReference>
<evidence type="ECO:0000256" key="7">
    <source>
        <dbReference type="ARBA" id="ARBA00022679"/>
    </source>
</evidence>
<evidence type="ECO:0000256" key="2">
    <source>
        <dbReference type="ARBA" id="ARBA00006301"/>
    </source>
</evidence>
<comment type="subcellular location">
    <subcellularLocation>
        <location evidence="1 13">Nucleus</location>
        <location evidence="1 13">Nucleolus</location>
    </subcellularLocation>
</comment>
<dbReference type="EMBL" id="CABPRJ010001431">
    <property type="protein sequence ID" value="VVC36234.1"/>
    <property type="molecule type" value="Genomic_DNA"/>
</dbReference>
<keyword evidence="10" id="KW-0805">Transcription regulation</keyword>
<dbReference type="InterPro" id="IPR007823">
    <property type="entry name" value="RRP8"/>
</dbReference>
<dbReference type="GO" id="GO:0005677">
    <property type="term" value="C:chromatin silencing complex"/>
    <property type="evidence" value="ECO:0007669"/>
    <property type="project" value="TreeGrafter"/>
</dbReference>
<dbReference type="SUPFAM" id="SSF53335">
    <property type="entry name" value="S-adenosyl-L-methionine-dependent methyltransferases"/>
    <property type="match status" value="1"/>
</dbReference>
<evidence type="ECO:0000256" key="9">
    <source>
        <dbReference type="ARBA" id="ARBA00022853"/>
    </source>
</evidence>
<dbReference type="GO" id="GO:0032259">
    <property type="term" value="P:methylation"/>
    <property type="evidence" value="ECO:0007669"/>
    <property type="project" value="UniProtKB-KW"/>
</dbReference>
<evidence type="ECO:0000256" key="12">
    <source>
        <dbReference type="ARBA" id="ARBA00023242"/>
    </source>
</evidence>
<keyword evidence="9" id="KW-0156">Chromatin regulator</keyword>
<dbReference type="FunFam" id="3.40.50.150:FF:000068">
    <property type="entry name" value="Ribosomal RNA-processing protein 8"/>
    <property type="match status" value="1"/>
</dbReference>
<evidence type="ECO:0000256" key="3">
    <source>
        <dbReference type="ARBA" id="ARBA00020203"/>
    </source>
</evidence>
<name>A0A5E4MVC1_9HEMI</name>